<evidence type="ECO:0000313" key="2">
    <source>
        <dbReference type="EMBL" id="CDH31919.1"/>
    </source>
</evidence>
<sequence>MGSSKISIKNFVIAIGVMTIFFAAGYGLVNDKAKESAPLTREELLNYSPTFEALNKIDPAAAEEFYKMYFSTYNIADEETKNEVFSKFVMEIRSWFERDLGNLLSSASDEAVNELGKHNIKLLNLWLNSDPSGVHCFNILYPRVLGDIDVS</sequence>
<comment type="caution">
    <text evidence="2">The sequence shown here is derived from an EMBL/GenBank/DDBJ whole genome shotgun (WGS) entry which is preliminary data.</text>
</comment>
<protein>
    <submittedName>
        <fullName evidence="2">Uncharacterized protein</fullName>
    </submittedName>
</protein>
<accession>A0A077QEQ0</accession>
<dbReference type="EMBL" id="CBTB010000087">
    <property type="protein sequence ID" value="CDH31919.1"/>
    <property type="molecule type" value="Genomic_DNA"/>
</dbReference>
<dbReference type="Proteomes" id="UP000028480">
    <property type="component" value="Unassembled WGS sequence"/>
</dbReference>
<gene>
    <name evidence="2" type="ORF">XBI1_1770002</name>
</gene>
<dbReference type="HOGENOM" id="CLU_1730707_0_0_6"/>
<organism evidence="2 3">
    <name type="scientific">Xenorhabdus bovienii str. Intermedium</name>
    <dbReference type="NCBI Taxonomy" id="1379677"/>
    <lineage>
        <taxon>Bacteria</taxon>
        <taxon>Pseudomonadati</taxon>
        <taxon>Pseudomonadota</taxon>
        <taxon>Gammaproteobacteria</taxon>
        <taxon>Enterobacterales</taxon>
        <taxon>Morganellaceae</taxon>
        <taxon>Xenorhabdus</taxon>
    </lineage>
</organism>
<dbReference type="AlphaFoldDB" id="A0A077QEQ0"/>
<proteinExistence type="predicted"/>
<feature type="transmembrane region" description="Helical" evidence="1">
    <location>
        <begin position="12"/>
        <end position="29"/>
    </location>
</feature>
<keyword evidence="1" id="KW-1133">Transmembrane helix</keyword>
<keyword evidence="1" id="KW-0812">Transmembrane</keyword>
<name>A0A077QEQ0_XENBV</name>
<evidence type="ECO:0000256" key="1">
    <source>
        <dbReference type="SAM" id="Phobius"/>
    </source>
</evidence>
<reference evidence="2" key="1">
    <citation type="submission" date="2013-07" db="EMBL/GenBank/DDBJ databases">
        <title>Sub-species coevolution in mutualistic symbiosis.</title>
        <authorList>
            <person name="Murfin K."/>
            <person name="Klassen J."/>
            <person name="Lee M."/>
            <person name="Forst S."/>
            <person name="Stock P."/>
            <person name="Goodrich-Blair H."/>
        </authorList>
    </citation>
    <scope>NUCLEOTIDE SEQUENCE [LARGE SCALE GENOMIC DNA]</scope>
    <source>
        <strain evidence="2">Intermedium</strain>
    </source>
</reference>
<keyword evidence="1" id="KW-0472">Membrane</keyword>
<evidence type="ECO:0000313" key="3">
    <source>
        <dbReference type="Proteomes" id="UP000028480"/>
    </source>
</evidence>
<dbReference type="RefSeq" id="WP_038185481.1">
    <property type="nucleotide sequence ID" value="NZ_CAWLWA010000128.1"/>
</dbReference>